<keyword evidence="2" id="KW-1185">Reference proteome</keyword>
<dbReference type="RefSeq" id="XP_056766056.1">
    <property type="nucleotide sequence ID" value="XM_056910352.1"/>
</dbReference>
<reference evidence="1" key="2">
    <citation type="journal article" date="2023" name="IMA Fungus">
        <title>Comparative genomic study of the Penicillium genus elucidates a diverse pangenome and 15 lateral gene transfer events.</title>
        <authorList>
            <person name="Petersen C."/>
            <person name="Sorensen T."/>
            <person name="Nielsen M.R."/>
            <person name="Sondergaard T.E."/>
            <person name="Sorensen J.L."/>
            <person name="Fitzpatrick D.A."/>
            <person name="Frisvad J.C."/>
            <person name="Nielsen K.L."/>
        </authorList>
    </citation>
    <scope>NUCLEOTIDE SEQUENCE</scope>
    <source>
        <strain evidence="1">IBT 16125</strain>
    </source>
</reference>
<evidence type="ECO:0000313" key="1">
    <source>
        <dbReference type="EMBL" id="KAJ5450521.1"/>
    </source>
</evidence>
<dbReference type="EMBL" id="JAPVEA010000006">
    <property type="protein sequence ID" value="KAJ5450521.1"/>
    <property type="molecule type" value="Genomic_DNA"/>
</dbReference>
<reference evidence="1" key="1">
    <citation type="submission" date="2022-12" db="EMBL/GenBank/DDBJ databases">
        <authorList>
            <person name="Petersen C."/>
        </authorList>
    </citation>
    <scope>NUCLEOTIDE SEQUENCE</scope>
    <source>
        <strain evidence="1">IBT 16125</strain>
    </source>
</reference>
<gene>
    <name evidence="1" type="ORF">N7458_006970</name>
</gene>
<dbReference type="Proteomes" id="UP001213681">
    <property type="component" value="Unassembled WGS sequence"/>
</dbReference>
<dbReference type="AlphaFoldDB" id="A0AAD6G3H2"/>
<organism evidence="1 2">
    <name type="scientific">Penicillium daleae</name>
    <dbReference type="NCBI Taxonomy" id="63821"/>
    <lineage>
        <taxon>Eukaryota</taxon>
        <taxon>Fungi</taxon>
        <taxon>Dikarya</taxon>
        <taxon>Ascomycota</taxon>
        <taxon>Pezizomycotina</taxon>
        <taxon>Eurotiomycetes</taxon>
        <taxon>Eurotiomycetidae</taxon>
        <taxon>Eurotiales</taxon>
        <taxon>Aspergillaceae</taxon>
        <taxon>Penicillium</taxon>
    </lineage>
</organism>
<name>A0AAD6G3H2_9EURO</name>
<protein>
    <submittedName>
        <fullName evidence="1">Uncharacterized protein</fullName>
    </submittedName>
</protein>
<dbReference type="GeneID" id="81600595"/>
<comment type="caution">
    <text evidence="1">The sequence shown here is derived from an EMBL/GenBank/DDBJ whole genome shotgun (WGS) entry which is preliminary data.</text>
</comment>
<evidence type="ECO:0000313" key="2">
    <source>
        <dbReference type="Proteomes" id="UP001213681"/>
    </source>
</evidence>
<sequence>MTDTYTTRLKQLVDLVEEEGWADFGFLLFRTHYDNENLWESFLEAKDQILSETINNAPPESGLSRITDKMYLKQVSNEALRDITPEQVAIAYRSLEYGDGDGDGVVDENGNGGVPEDRIEPGLRTNVCLMVDEECMRSIVAWRETGSVPFVKAVDVLLGEEDILYSGCFRVAITSLFTEFYIEQVECGETVELVPEGDGVWRGFV</sequence>
<proteinExistence type="predicted"/>
<accession>A0AAD6G3H2</accession>